<dbReference type="RefSeq" id="WP_202921790.1">
    <property type="nucleotide sequence ID" value="NZ_CP036274.1"/>
</dbReference>
<dbReference type="KEGG" id="aagg:ETAA8_26170"/>
<dbReference type="SUPFAM" id="SSF52266">
    <property type="entry name" value="SGNH hydrolase"/>
    <property type="match status" value="1"/>
</dbReference>
<keyword evidence="1" id="KW-0732">Signal</keyword>
<keyword evidence="4" id="KW-1185">Reference proteome</keyword>
<proteinExistence type="predicted"/>
<sequence length="225" mass="24341" precursor="true">MRLWICGLLVVLADTGMTRAADDAPEKTLPKVVLIGDSIRLSYAPVVAKQLAGKANVVSPKPNGGDSSNVLKHIEEWAVREQPAIVHFNCGIHDTKKFKSTGKFQVSPEQYEANLRAIVAAIRKGTKAKVFFALTTPIVDDRAAKTRAERDYGLHNASTEQYNEIAQRVMKELDVPVNDLRAALGTPAEQAAKIVDDGVHLNKQGVEKLGAAVATFVAQHLPAAK</sequence>
<dbReference type="InterPro" id="IPR045136">
    <property type="entry name" value="Iah1-like"/>
</dbReference>
<organism evidence="3 4">
    <name type="scientific">Anatilimnocola aggregata</name>
    <dbReference type="NCBI Taxonomy" id="2528021"/>
    <lineage>
        <taxon>Bacteria</taxon>
        <taxon>Pseudomonadati</taxon>
        <taxon>Planctomycetota</taxon>
        <taxon>Planctomycetia</taxon>
        <taxon>Pirellulales</taxon>
        <taxon>Pirellulaceae</taxon>
        <taxon>Anatilimnocola</taxon>
    </lineage>
</organism>
<reference evidence="3 4" key="1">
    <citation type="submission" date="2019-02" db="EMBL/GenBank/DDBJ databases">
        <title>Deep-cultivation of Planctomycetes and their phenomic and genomic characterization uncovers novel biology.</title>
        <authorList>
            <person name="Wiegand S."/>
            <person name="Jogler M."/>
            <person name="Boedeker C."/>
            <person name="Pinto D."/>
            <person name="Vollmers J."/>
            <person name="Rivas-Marin E."/>
            <person name="Kohn T."/>
            <person name="Peeters S.H."/>
            <person name="Heuer A."/>
            <person name="Rast P."/>
            <person name="Oberbeckmann S."/>
            <person name="Bunk B."/>
            <person name="Jeske O."/>
            <person name="Meyerdierks A."/>
            <person name="Storesund J.E."/>
            <person name="Kallscheuer N."/>
            <person name="Luecker S."/>
            <person name="Lage O.M."/>
            <person name="Pohl T."/>
            <person name="Merkel B.J."/>
            <person name="Hornburger P."/>
            <person name="Mueller R.-W."/>
            <person name="Bruemmer F."/>
            <person name="Labrenz M."/>
            <person name="Spormann A.M."/>
            <person name="Op den Camp H."/>
            <person name="Overmann J."/>
            <person name="Amann R."/>
            <person name="Jetten M.S.M."/>
            <person name="Mascher T."/>
            <person name="Medema M.H."/>
            <person name="Devos D.P."/>
            <person name="Kaster A.-K."/>
            <person name="Ovreas L."/>
            <person name="Rohde M."/>
            <person name="Galperin M.Y."/>
            <person name="Jogler C."/>
        </authorList>
    </citation>
    <scope>NUCLEOTIDE SEQUENCE [LARGE SCALE GENOMIC DNA]</scope>
    <source>
        <strain evidence="3 4">ETA_A8</strain>
    </source>
</reference>
<keyword evidence="3" id="KW-0378">Hydrolase</keyword>
<dbReference type="InterPro" id="IPR036514">
    <property type="entry name" value="SGNH_hydro_sf"/>
</dbReference>
<feature type="signal peptide" evidence="1">
    <location>
        <begin position="1"/>
        <end position="20"/>
    </location>
</feature>
<dbReference type="Proteomes" id="UP000315017">
    <property type="component" value="Chromosome"/>
</dbReference>
<dbReference type="AlphaFoldDB" id="A0A517YBH6"/>
<evidence type="ECO:0000313" key="4">
    <source>
        <dbReference type="Proteomes" id="UP000315017"/>
    </source>
</evidence>
<protein>
    <submittedName>
        <fullName evidence="3">GDSL-like Lipase/Acylhydrolase</fullName>
    </submittedName>
</protein>
<dbReference type="EMBL" id="CP036274">
    <property type="protein sequence ID" value="QDU27529.1"/>
    <property type="molecule type" value="Genomic_DNA"/>
</dbReference>
<feature type="chain" id="PRO_5021907323" evidence="1">
    <location>
        <begin position="21"/>
        <end position="225"/>
    </location>
</feature>
<dbReference type="GO" id="GO:0016788">
    <property type="term" value="F:hydrolase activity, acting on ester bonds"/>
    <property type="evidence" value="ECO:0007669"/>
    <property type="project" value="UniProtKB-ARBA"/>
</dbReference>
<dbReference type="Gene3D" id="3.40.50.1110">
    <property type="entry name" value="SGNH hydrolase"/>
    <property type="match status" value="1"/>
</dbReference>
<dbReference type="PANTHER" id="PTHR14209:SF19">
    <property type="entry name" value="ISOAMYL ACETATE-HYDROLYZING ESTERASE 1 HOMOLOG"/>
    <property type="match status" value="1"/>
</dbReference>
<gene>
    <name evidence="3" type="ORF">ETAA8_26170</name>
</gene>
<feature type="domain" description="SGNH hydrolase-type esterase" evidence="2">
    <location>
        <begin position="61"/>
        <end position="206"/>
    </location>
</feature>
<name>A0A517YBH6_9BACT</name>
<accession>A0A517YBH6</accession>
<evidence type="ECO:0000313" key="3">
    <source>
        <dbReference type="EMBL" id="QDU27529.1"/>
    </source>
</evidence>
<dbReference type="PANTHER" id="PTHR14209">
    <property type="entry name" value="ISOAMYL ACETATE-HYDROLYZING ESTERASE 1"/>
    <property type="match status" value="1"/>
</dbReference>
<evidence type="ECO:0000256" key="1">
    <source>
        <dbReference type="SAM" id="SignalP"/>
    </source>
</evidence>
<dbReference type="Pfam" id="PF13472">
    <property type="entry name" value="Lipase_GDSL_2"/>
    <property type="match status" value="1"/>
</dbReference>
<dbReference type="InterPro" id="IPR013830">
    <property type="entry name" value="SGNH_hydro"/>
</dbReference>
<evidence type="ECO:0000259" key="2">
    <source>
        <dbReference type="Pfam" id="PF13472"/>
    </source>
</evidence>